<dbReference type="EMBL" id="VSRR010116904">
    <property type="protein sequence ID" value="MPC99084.1"/>
    <property type="molecule type" value="Genomic_DNA"/>
</dbReference>
<evidence type="ECO:0000313" key="1">
    <source>
        <dbReference type="EMBL" id="MPC99084.1"/>
    </source>
</evidence>
<keyword evidence="2" id="KW-1185">Reference proteome</keyword>
<protein>
    <submittedName>
        <fullName evidence="1">Uncharacterized protein</fullName>
    </submittedName>
</protein>
<dbReference type="AlphaFoldDB" id="A0A5B7K3B9"/>
<name>A0A5B7K3B9_PORTR</name>
<accession>A0A5B7K3B9</accession>
<organism evidence="1 2">
    <name type="scientific">Portunus trituberculatus</name>
    <name type="common">Swimming crab</name>
    <name type="synonym">Neptunus trituberculatus</name>
    <dbReference type="NCBI Taxonomy" id="210409"/>
    <lineage>
        <taxon>Eukaryota</taxon>
        <taxon>Metazoa</taxon>
        <taxon>Ecdysozoa</taxon>
        <taxon>Arthropoda</taxon>
        <taxon>Crustacea</taxon>
        <taxon>Multicrustacea</taxon>
        <taxon>Malacostraca</taxon>
        <taxon>Eumalacostraca</taxon>
        <taxon>Eucarida</taxon>
        <taxon>Decapoda</taxon>
        <taxon>Pleocyemata</taxon>
        <taxon>Brachyura</taxon>
        <taxon>Eubrachyura</taxon>
        <taxon>Portunoidea</taxon>
        <taxon>Portunidae</taxon>
        <taxon>Portuninae</taxon>
        <taxon>Portunus</taxon>
    </lineage>
</organism>
<comment type="caution">
    <text evidence="1">The sequence shown here is derived from an EMBL/GenBank/DDBJ whole genome shotgun (WGS) entry which is preliminary data.</text>
</comment>
<gene>
    <name evidence="1" type="ORF">E2C01_094479</name>
</gene>
<dbReference type="Proteomes" id="UP000324222">
    <property type="component" value="Unassembled WGS sequence"/>
</dbReference>
<sequence>MDDEDDQIFSYIMSLYVRGHKILKPDSKTPVTDAHRRFYTGLTNELPSVALPNMLSFLRPLKDPAW</sequence>
<proteinExistence type="predicted"/>
<evidence type="ECO:0000313" key="2">
    <source>
        <dbReference type="Proteomes" id="UP000324222"/>
    </source>
</evidence>
<reference evidence="1 2" key="1">
    <citation type="submission" date="2019-05" db="EMBL/GenBank/DDBJ databases">
        <title>Another draft genome of Portunus trituberculatus and its Hox gene families provides insights of decapod evolution.</title>
        <authorList>
            <person name="Jeong J.-H."/>
            <person name="Song I."/>
            <person name="Kim S."/>
            <person name="Choi T."/>
            <person name="Kim D."/>
            <person name="Ryu S."/>
            <person name="Kim W."/>
        </authorList>
    </citation>
    <scope>NUCLEOTIDE SEQUENCE [LARGE SCALE GENOMIC DNA]</scope>
    <source>
        <tissue evidence="1">Muscle</tissue>
    </source>
</reference>